<proteinExistence type="predicted"/>
<name>E9FVM6_DAPPU</name>
<evidence type="ECO:0000313" key="1">
    <source>
        <dbReference type="EMBL" id="EFX88580.1"/>
    </source>
</evidence>
<keyword evidence="2" id="KW-1185">Reference proteome</keyword>
<organism evidence="1 2">
    <name type="scientific">Daphnia pulex</name>
    <name type="common">Water flea</name>
    <dbReference type="NCBI Taxonomy" id="6669"/>
    <lineage>
        <taxon>Eukaryota</taxon>
        <taxon>Metazoa</taxon>
        <taxon>Ecdysozoa</taxon>
        <taxon>Arthropoda</taxon>
        <taxon>Crustacea</taxon>
        <taxon>Branchiopoda</taxon>
        <taxon>Diplostraca</taxon>
        <taxon>Cladocera</taxon>
        <taxon>Anomopoda</taxon>
        <taxon>Daphniidae</taxon>
        <taxon>Daphnia</taxon>
    </lineage>
</organism>
<dbReference type="Proteomes" id="UP000000305">
    <property type="component" value="Unassembled WGS sequence"/>
</dbReference>
<evidence type="ECO:0000313" key="2">
    <source>
        <dbReference type="Proteomes" id="UP000000305"/>
    </source>
</evidence>
<dbReference type="InParanoid" id="E9FVM6"/>
<dbReference type="AlphaFoldDB" id="E9FVM6"/>
<dbReference type="HOGENOM" id="CLU_2608444_0_0_1"/>
<dbReference type="KEGG" id="dpx:DAPPUDRAFT_233757"/>
<dbReference type="EMBL" id="GL732525">
    <property type="protein sequence ID" value="EFX88580.1"/>
    <property type="molecule type" value="Genomic_DNA"/>
</dbReference>
<reference evidence="1 2" key="1">
    <citation type="journal article" date="2011" name="Science">
        <title>The ecoresponsive genome of Daphnia pulex.</title>
        <authorList>
            <person name="Colbourne J.K."/>
            <person name="Pfrender M.E."/>
            <person name="Gilbert D."/>
            <person name="Thomas W.K."/>
            <person name="Tucker A."/>
            <person name="Oakley T.H."/>
            <person name="Tokishita S."/>
            <person name="Aerts A."/>
            <person name="Arnold G.J."/>
            <person name="Basu M.K."/>
            <person name="Bauer D.J."/>
            <person name="Caceres C.E."/>
            <person name="Carmel L."/>
            <person name="Casola C."/>
            <person name="Choi J.H."/>
            <person name="Detter J.C."/>
            <person name="Dong Q."/>
            <person name="Dusheyko S."/>
            <person name="Eads B.D."/>
            <person name="Frohlich T."/>
            <person name="Geiler-Samerotte K.A."/>
            <person name="Gerlach D."/>
            <person name="Hatcher P."/>
            <person name="Jogdeo S."/>
            <person name="Krijgsveld J."/>
            <person name="Kriventseva E.V."/>
            <person name="Kultz D."/>
            <person name="Laforsch C."/>
            <person name="Lindquist E."/>
            <person name="Lopez J."/>
            <person name="Manak J.R."/>
            <person name="Muller J."/>
            <person name="Pangilinan J."/>
            <person name="Patwardhan R.P."/>
            <person name="Pitluck S."/>
            <person name="Pritham E.J."/>
            <person name="Rechtsteiner A."/>
            <person name="Rho M."/>
            <person name="Rogozin I.B."/>
            <person name="Sakarya O."/>
            <person name="Salamov A."/>
            <person name="Schaack S."/>
            <person name="Shapiro H."/>
            <person name="Shiga Y."/>
            <person name="Skalitzky C."/>
            <person name="Smith Z."/>
            <person name="Souvorov A."/>
            <person name="Sung W."/>
            <person name="Tang Z."/>
            <person name="Tsuchiya D."/>
            <person name="Tu H."/>
            <person name="Vos H."/>
            <person name="Wang M."/>
            <person name="Wolf Y.I."/>
            <person name="Yamagata H."/>
            <person name="Yamada T."/>
            <person name="Ye Y."/>
            <person name="Shaw J.R."/>
            <person name="Andrews J."/>
            <person name="Crease T.J."/>
            <person name="Tang H."/>
            <person name="Lucas S.M."/>
            <person name="Robertson H.M."/>
            <person name="Bork P."/>
            <person name="Koonin E.V."/>
            <person name="Zdobnov E.M."/>
            <person name="Grigoriev I.V."/>
            <person name="Lynch M."/>
            <person name="Boore J.L."/>
        </authorList>
    </citation>
    <scope>NUCLEOTIDE SEQUENCE [LARGE SCALE GENOMIC DNA]</scope>
</reference>
<sequence>MIYYEEEQRPYRLYVMADYIRSVQVSRKKKKRKYYIREKGNEYQGEAGYNRSGCEPKAFKDELSLSDLHLKMENKNRRK</sequence>
<protein>
    <submittedName>
        <fullName evidence="1">Uncharacterized protein</fullName>
    </submittedName>
</protein>
<gene>
    <name evidence="1" type="ORF">DAPPUDRAFT_233757</name>
</gene>
<accession>E9FVM6</accession>